<proteinExistence type="predicted"/>
<evidence type="ECO:0000256" key="1">
    <source>
        <dbReference type="SAM" id="Phobius"/>
    </source>
</evidence>
<protein>
    <submittedName>
        <fullName evidence="2">Uncharacterized protein</fullName>
    </submittedName>
</protein>
<keyword evidence="1" id="KW-1133">Transmembrane helix</keyword>
<name>A0ABT5DW52_9BACT</name>
<evidence type="ECO:0000313" key="3">
    <source>
        <dbReference type="Proteomes" id="UP001221686"/>
    </source>
</evidence>
<reference evidence="2 3" key="1">
    <citation type="submission" date="2022-11" db="EMBL/GenBank/DDBJ databases">
        <title>Minimal conservation of predation-associated metabolite biosynthetic gene clusters underscores biosynthetic potential of Myxococcota including descriptions for ten novel species: Archangium lansinium sp. nov., Myxococcus landrumus sp. nov., Nannocystis bai.</title>
        <authorList>
            <person name="Ahearne A."/>
            <person name="Stevens C."/>
            <person name="Dowd S."/>
        </authorList>
    </citation>
    <scope>NUCLEOTIDE SEQUENCE [LARGE SCALE GENOMIC DNA]</scope>
    <source>
        <strain evidence="2 3">BB15-2</strain>
    </source>
</reference>
<keyword evidence="3" id="KW-1185">Reference proteome</keyword>
<keyword evidence="1" id="KW-0472">Membrane</keyword>
<sequence length="182" mass="20154">MSEAIPPELRARVEAFVVKKPAARELIDKLYAKHAAAPTADERRSIEGLLRSLVTPSRLGLWIWGAILLFVAFVLGSIYFSERQQQAALERSVPAVALVKRMEDGDCLIGTERSRCLRFELEVHREGAAPYTGSLTHDLGLEWMSRVQPGSWLTIGVNPDDPNDLVFDERALAVAPPQPPAQ</sequence>
<dbReference type="Proteomes" id="UP001221686">
    <property type="component" value="Unassembled WGS sequence"/>
</dbReference>
<evidence type="ECO:0000313" key="2">
    <source>
        <dbReference type="EMBL" id="MDC0717851.1"/>
    </source>
</evidence>
<organism evidence="2 3">
    <name type="scientific">Nannocystis bainbridge</name>
    <dbReference type="NCBI Taxonomy" id="2995303"/>
    <lineage>
        <taxon>Bacteria</taxon>
        <taxon>Pseudomonadati</taxon>
        <taxon>Myxococcota</taxon>
        <taxon>Polyangia</taxon>
        <taxon>Nannocystales</taxon>
        <taxon>Nannocystaceae</taxon>
        <taxon>Nannocystis</taxon>
    </lineage>
</organism>
<keyword evidence="1" id="KW-0812">Transmembrane</keyword>
<feature type="transmembrane region" description="Helical" evidence="1">
    <location>
        <begin position="61"/>
        <end position="81"/>
    </location>
</feature>
<dbReference type="EMBL" id="JAQNDL010000001">
    <property type="protein sequence ID" value="MDC0717851.1"/>
    <property type="molecule type" value="Genomic_DNA"/>
</dbReference>
<dbReference type="RefSeq" id="WP_272086333.1">
    <property type="nucleotide sequence ID" value="NZ_JAQNDL010000001.1"/>
</dbReference>
<comment type="caution">
    <text evidence="2">The sequence shown here is derived from an EMBL/GenBank/DDBJ whole genome shotgun (WGS) entry which is preliminary data.</text>
</comment>
<accession>A0ABT5DW52</accession>
<gene>
    <name evidence="2" type="ORF">POL25_13175</name>
</gene>